<dbReference type="Pfam" id="PF02150">
    <property type="entry name" value="Zn_ribbon_RPB9"/>
    <property type="match status" value="1"/>
</dbReference>
<comment type="caution">
    <text evidence="12">The sequence shown here is derived from an EMBL/GenBank/DDBJ whole genome shotgun (WGS) entry which is preliminary data.</text>
</comment>
<organism evidence="12 13">
    <name type="scientific">Fervidicoccus fontis</name>
    <dbReference type="NCBI Taxonomy" id="683846"/>
    <lineage>
        <taxon>Archaea</taxon>
        <taxon>Thermoproteota</taxon>
        <taxon>Thermoprotei</taxon>
        <taxon>Fervidicoccales</taxon>
        <taxon>Fervidicoccaceae</taxon>
        <taxon>Fervidicoccus</taxon>
    </lineage>
</organism>
<feature type="binding site" evidence="6">
    <location>
        <position position="27"/>
    </location>
    <ligand>
        <name>Zn(2+)</name>
        <dbReference type="ChEBI" id="CHEBI:29105"/>
        <label>1</label>
    </ligand>
</feature>
<gene>
    <name evidence="12" type="ORF">C0188_02545</name>
    <name evidence="10" type="ORF">ENO39_03555</name>
    <name evidence="11" type="ORF">IOK49_04650</name>
</gene>
<reference evidence="11" key="3">
    <citation type="submission" date="2020-10" db="EMBL/GenBank/DDBJ databases">
        <title>Fervidococcus fontis strain 3639Fd - the first crenarchaeon capable of growth on lipids.</title>
        <authorList>
            <person name="Kochetkova T.V."/>
            <person name="Elcheninov A.G."/>
            <person name="Toschakov S.V."/>
            <person name="Kublanov I.V."/>
        </authorList>
    </citation>
    <scope>NUCLEOTIDE SEQUENCE</scope>
    <source>
        <strain evidence="11">3639Fd</strain>
    </source>
</reference>
<evidence type="ECO:0000259" key="9">
    <source>
        <dbReference type="PROSITE" id="PS51133"/>
    </source>
</evidence>
<evidence type="ECO:0000256" key="7">
    <source>
        <dbReference type="PIRSR" id="PIRSR005586-2"/>
    </source>
</evidence>
<sequence>MKFCPKCGTLMKPKKIDGKDVYVCPKCGYTEEVEPKKNEYKIVNKIKHGEKDKLIIVDENKIPETLPKLKDVVYCPKCGNNEVYYWTMQTRAADEPPTRFYKCTKCGYVWREYE</sequence>
<feature type="binding site" evidence="6">
    <location>
        <position position="103"/>
    </location>
    <ligand>
        <name>Zn(2+)</name>
        <dbReference type="ChEBI" id="CHEBI:29105"/>
        <label>2</label>
    </ligand>
</feature>
<dbReference type="PIRSF" id="PIRSF005586">
    <property type="entry name" value="RNApol_RpoM"/>
    <property type="match status" value="1"/>
</dbReference>
<dbReference type="InterPro" id="IPR006288">
    <property type="entry name" value="TFS"/>
</dbReference>
<evidence type="ECO:0000313" key="11">
    <source>
        <dbReference type="EMBL" id="MBE9391362.1"/>
    </source>
</evidence>
<dbReference type="Gene3D" id="2.20.25.10">
    <property type="match status" value="1"/>
</dbReference>
<dbReference type="SMART" id="SM00661">
    <property type="entry name" value="RPOL9"/>
    <property type="match status" value="1"/>
</dbReference>
<dbReference type="SUPFAM" id="SSF57783">
    <property type="entry name" value="Zinc beta-ribbon"/>
    <property type="match status" value="2"/>
</dbReference>
<evidence type="ECO:0000256" key="8">
    <source>
        <dbReference type="RuleBase" id="RU003474"/>
    </source>
</evidence>
<dbReference type="EMBL" id="DSFH01000048">
    <property type="protein sequence ID" value="HEW64114.1"/>
    <property type="molecule type" value="Genomic_DNA"/>
</dbReference>
<dbReference type="GO" id="GO:0006355">
    <property type="term" value="P:regulation of DNA-templated transcription"/>
    <property type="evidence" value="ECO:0007669"/>
    <property type="project" value="InterPro"/>
</dbReference>
<dbReference type="Proteomes" id="UP000237153">
    <property type="component" value="Unassembled WGS sequence"/>
</dbReference>
<evidence type="ECO:0000313" key="12">
    <source>
        <dbReference type="EMBL" id="PMB75616.1"/>
    </source>
</evidence>
<protein>
    <submittedName>
        <fullName evidence="12">Transcription factor S</fullName>
    </submittedName>
</protein>
<dbReference type="PROSITE" id="PS00466">
    <property type="entry name" value="ZF_TFIIS_1"/>
    <property type="match status" value="1"/>
</dbReference>
<keyword evidence="1 6" id="KW-0479">Metal-binding</keyword>
<dbReference type="SMART" id="SM00440">
    <property type="entry name" value="ZnF_C2C2"/>
    <property type="match status" value="1"/>
</dbReference>
<evidence type="ECO:0000256" key="1">
    <source>
        <dbReference type="ARBA" id="ARBA00022723"/>
    </source>
</evidence>
<dbReference type="PANTHER" id="PTHR11239:SF12">
    <property type="entry name" value="DNA-DIRECTED RNA POLYMERASE III SUBUNIT RPC10"/>
    <property type="match status" value="1"/>
</dbReference>
<proteinExistence type="inferred from homology"/>
<name>A0A2J6N2Z7_9CREN</name>
<dbReference type="Proteomes" id="UP000652307">
    <property type="component" value="Unassembled WGS sequence"/>
</dbReference>
<evidence type="ECO:0000313" key="10">
    <source>
        <dbReference type="EMBL" id="HEW64114.1"/>
    </source>
</evidence>
<dbReference type="GO" id="GO:0008270">
    <property type="term" value="F:zinc ion binding"/>
    <property type="evidence" value="ECO:0007669"/>
    <property type="project" value="UniProtKB-KW"/>
</dbReference>
<dbReference type="InterPro" id="IPR012164">
    <property type="entry name" value="Rpa12/Rpb9/Rpc10/TFS"/>
</dbReference>
<dbReference type="InterPro" id="IPR001529">
    <property type="entry name" value="Zn_ribbon_RPB9"/>
</dbReference>
<dbReference type="Pfam" id="PF01096">
    <property type="entry name" value="Zn_ribbon_TFIIS"/>
    <property type="match status" value="1"/>
</dbReference>
<evidence type="ECO:0000256" key="6">
    <source>
        <dbReference type="PIRSR" id="PIRSR005586-1"/>
    </source>
</evidence>
<dbReference type="GO" id="GO:0003899">
    <property type="term" value="F:DNA-directed RNA polymerase activity"/>
    <property type="evidence" value="ECO:0007669"/>
    <property type="project" value="InterPro"/>
</dbReference>
<dbReference type="Proteomes" id="UP000886076">
    <property type="component" value="Unassembled WGS sequence"/>
</dbReference>
<accession>A0A2J6N2Z7</accession>
<evidence type="ECO:0000256" key="4">
    <source>
        <dbReference type="ARBA" id="ARBA00023015"/>
    </source>
</evidence>
<dbReference type="RefSeq" id="WP_148683704.1">
    <property type="nucleotide sequence ID" value="NZ_DSFH01000048.1"/>
</dbReference>
<dbReference type="PANTHER" id="PTHR11239">
    <property type="entry name" value="DNA-DIRECTED RNA POLYMERASE"/>
    <property type="match status" value="1"/>
</dbReference>
<feature type="binding site" evidence="6">
    <location>
        <position position="4"/>
    </location>
    <ligand>
        <name>Zn(2+)</name>
        <dbReference type="ChEBI" id="CHEBI:29105"/>
        <label>1</label>
    </ligand>
</feature>
<dbReference type="NCBIfam" id="TIGR01384">
    <property type="entry name" value="TFS_arch"/>
    <property type="match status" value="1"/>
</dbReference>
<keyword evidence="5 8" id="KW-0804">Transcription</keyword>
<comment type="similarity">
    <text evidence="5 8">Belongs to the archaeal rpoM/eukaryotic RPA12/RPB9/RPC11 RNA polymerase family.</text>
</comment>
<evidence type="ECO:0000313" key="13">
    <source>
        <dbReference type="Proteomes" id="UP000237153"/>
    </source>
</evidence>
<keyword evidence="4" id="KW-0805">Transcription regulation</keyword>
<dbReference type="GO" id="GO:0006351">
    <property type="term" value="P:DNA-templated transcription"/>
    <property type="evidence" value="ECO:0007669"/>
    <property type="project" value="InterPro"/>
</dbReference>
<reference evidence="10" key="2">
    <citation type="journal article" date="2020" name="mSystems">
        <title>Genome- and Community-Level Interaction Insights into Carbon Utilization and Element Cycling Functions of Hydrothermarchaeota in Hydrothermal Sediment.</title>
        <authorList>
            <person name="Zhou Z."/>
            <person name="Liu Y."/>
            <person name="Xu W."/>
            <person name="Pan J."/>
            <person name="Luo Z.H."/>
            <person name="Li M."/>
        </authorList>
    </citation>
    <scope>NUCLEOTIDE SEQUENCE [LARGE SCALE GENOMIC DNA]</scope>
    <source>
        <strain evidence="10">SpSt-1261</strain>
    </source>
</reference>
<dbReference type="EMBL" id="JADEZV010000003">
    <property type="protein sequence ID" value="MBE9391362.1"/>
    <property type="molecule type" value="Genomic_DNA"/>
</dbReference>
<dbReference type="AlphaFoldDB" id="A0A2J6N2Z7"/>
<feature type="binding site" evidence="6">
    <location>
        <position position="106"/>
    </location>
    <ligand>
        <name>Zn(2+)</name>
        <dbReference type="ChEBI" id="CHEBI:29105"/>
        <label>2</label>
    </ligand>
</feature>
<evidence type="ECO:0000256" key="3">
    <source>
        <dbReference type="ARBA" id="ARBA00022833"/>
    </source>
</evidence>
<dbReference type="InterPro" id="IPR001222">
    <property type="entry name" value="Znf_TFIIS"/>
</dbReference>
<feature type="binding site" evidence="6">
    <location>
        <position position="7"/>
    </location>
    <ligand>
        <name>Zn(2+)</name>
        <dbReference type="ChEBI" id="CHEBI:29105"/>
        <label>1</label>
    </ligand>
</feature>
<feature type="domain" description="TFIIS-type" evidence="9">
    <location>
        <begin position="71"/>
        <end position="111"/>
    </location>
</feature>
<feature type="zinc finger region" description="C4-type" evidence="7">
    <location>
        <begin position="4"/>
        <end position="27"/>
    </location>
</feature>
<dbReference type="GO" id="GO:0003676">
    <property type="term" value="F:nucleic acid binding"/>
    <property type="evidence" value="ECO:0007669"/>
    <property type="project" value="InterPro"/>
</dbReference>
<feature type="binding site" evidence="6">
    <location>
        <position position="78"/>
    </location>
    <ligand>
        <name>Zn(2+)</name>
        <dbReference type="ChEBI" id="CHEBI:29105"/>
        <label>2</label>
    </ligand>
</feature>
<keyword evidence="2 7" id="KW-0863">Zinc-finger</keyword>
<reference evidence="12 13" key="1">
    <citation type="submission" date="2018-01" db="EMBL/GenBank/DDBJ databases">
        <title>Metagenomic assembled genomes from two thermal pools in the Uzon Caldera, Kamchatka, Russia.</title>
        <authorList>
            <person name="Wilkins L."/>
            <person name="Ettinger C."/>
        </authorList>
    </citation>
    <scope>NUCLEOTIDE SEQUENCE [LARGE SCALE GENOMIC DNA]</scope>
    <source>
        <strain evidence="12">ZAV-06</strain>
    </source>
</reference>
<dbReference type="EMBL" id="PNIM01000010">
    <property type="protein sequence ID" value="PMB75616.1"/>
    <property type="molecule type" value="Genomic_DNA"/>
</dbReference>
<evidence type="ECO:0000256" key="2">
    <source>
        <dbReference type="ARBA" id="ARBA00022771"/>
    </source>
</evidence>
<keyword evidence="3 6" id="KW-0862">Zinc</keyword>
<evidence type="ECO:0000256" key="5">
    <source>
        <dbReference type="PIRNR" id="PIRNR005586"/>
    </source>
</evidence>
<dbReference type="PROSITE" id="PS51133">
    <property type="entry name" value="ZF_TFIIS_2"/>
    <property type="match status" value="1"/>
</dbReference>
<dbReference type="CDD" id="cd10511">
    <property type="entry name" value="Zn-ribbon_TFS"/>
    <property type="match status" value="1"/>
</dbReference>
<feature type="binding site" evidence="6">
    <location>
        <position position="24"/>
    </location>
    <ligand>
        <name>Zn(2+)</name>
        <dbReference type="ChEBI" id="CHEBI:29105"/>
        <label>1</label>
    </ligand>
</feature>
<feature type="binding site" evidence="6">
    <location>
        <position position="75"/>
    </location>
    <ligand>
        <name>Zn(2+)</name>
        <dbReference type="ChEBI" id="CHEBI:29105"/>
        <label>2</label>
    </ligand>
</feature>